<reference evidence="7" key="1">
    <citation type="submission" date="2025-08" db="UniProtKB">
        <authorList>
            <consortium name="RefSeq"/>
        </authorList>
    </citation>
    <scope>IDENTIFICATION</scope>
    <source>
        <tissue evidence="7">Tentacle</tissue>
    </source>
</reference>
<dbReference type="Proteomes" id="UP000515163">
    <property type="component" value="Unplaced"/>
</dbReference>
<dbReference type="InParanoid" id="A0A6P8J904"/>
<name>A0A6P8J904_ACTTE</name>
<accession>A0A6P8J904</accession>
<dbReference type="AlphaFoldDB" id="A0A6P8J904"/>
<gene>
    <name evidence="7" type="primary">LOC116308045</name>
</gene>
<evidence type="ECO:0000256" key="4">
    <source>
        <dbReference type="ARBA" id="ARBA00031405"/>
    </source>
</evidence>
<keyword evidence="6" id="KW-1185">Reference proteome</keyword>
<dbReference type="GeneID" id="116308045"/>
<evidence type="ECO:0000256" key="2">
    <source>
        <dbReference type="ARBA" id="ARBA00022553"/>
    </source>
</evidence>
<keyword evidence="2" id="KW-0597">Phosphoprotein</keyword>
<protein>
    <recommendedName>
        <fullName evidence="1">Oxidative stress-responsive serine-rich protein 1</fullName>
    </recommendedName>
    <alternativeName>
        <fullName evidence="4">Oxidative stress-responsive protein 1</fullName>
    </alternativeName>
    <alternativeName>
        <fullName evidence="3">Peroxide-inducible transcript 1 protein</fullName>
    </alternativeName>
</protein>
<organism evidence="6 7">
    <name type="scientific">Actinia tenebrosa</name>
    <name type="common">Australian red waratah sea anemone</name>
    <dbReference type="NCBI Taxonomy" id="6105"/>
    <lineage>
        <taxon>Eukaryota</taxon>
        <taxon>Metazoa</taxon>
        <taxon>Cnidaria</taxon>
        <taxon>Anthozoa</taxon>
        <taxon>Hexacorallia</taxon>
        <taxon>Actiniaria</taxon>
        <taxon>Actiniidae</taxon>
        <taxon>Actinia</taxon>
    </lineage>
</organism>
<dbReference type="InterPro" id="IPR008494">
    <property type="entry name" value="DUF776"/>
</dbReference>
<evidence type="ECO:0000256" key="3">
    <source>
        <dbReference type="ARBA" id="ARBA00029721"/>
    </source>
</evidence>
<sequence>MADSHEKESKEEQSKKHGKPHNERLENTERDLQIIFKKLRVDNEPKRLKSKQNFRNTKSKEKIVRSKGIGSNRKIIKDATFTYKSCHPRRTKTDEEPDTLSWTLSKSISDKELKSADKIISLTLDGKASKSPNQDHKCASESKELSESCSEQFRRAQCSSMPHGGMNFDDTTPEELAAYFDQLLHIPKPMSAMAEMMYT</sequence>
<dbReference type="PANTHER" id="PTHR31383">
    <property type="entry name" value="OXIDATIVE STRESS-RESPONSE SERINE-RICH PROTEIN 1"/>
    <property type="match status" value="1"/>
</dbReference>
<feature type="region of interest" description="Disordered" evidence="5">
    <location>
        <begin position="1"/>
        <end position="30"/>
    </location>
</feature>
<dbReference type="OrthoDB" id="10045817at2759"/>
<dbReference type="RefSeq" id="XP_031574258.1">
    <property type="nucleotide sequence ID" value="XM_031718398.1"/>
</dbReference>
<proteinExistence type="predicted"/>
<evidence type="ECO:0000256" key="1">
    <source>
        <dbReference type="ARBA" id="ARBA00015005"/>
    </source>
</evidence>
<evidence type="ECO:0000256" key="5">
    <source>
        <dbReference type="SAM" id="MobiDB-lite"/>
    </source>
</evidence>
<dbReference type="PANTHER" id="PTHR31383:SF2">
    <property type="entry name" value="OXIDATIVE STRESS-RESPONSIVE SERINE-RICH PROTEIN 1"/>
    <property type="match status" value="1"/>
</dbReference>
<evidence type="ECO:0000313" key="7">
    <source>
        <dbReference type="RefSeq" id="XP_031574258.1"/>
    </source>
</evidence>
<dbReference type="GO" id="GO:0070301">
    <property type="term" value="P:cellular response to hydrogen peroxide"/>
    <property type="evidence" value="ECO:0007669"/>
    <property type="project" value="TreeGrafter"/>
</dbReference>
<dbReference type="KEGG" id="aten:116308045"/>
<evidence type="ECO:0000313" key="6">
    <source>
        <dbReference type="Proteomes" id="UP000515163"/>
    </source>
</evidence>